<evidence type="ECO:0000313" key="2">
    <source>
        <dbReference type="EMBL" id="MPN44799.1"/>
    </source>
</evidence>
<accession>A0A645I2Z6</accession>
<name>A0A645I2Z6_9ZZZZ</name>
<gene>
    <name evidence="2" type="ORF">SDC9_192366</name>
</gene>
<dbReference type="AlphaFoldDB" id="A0A645I2Z6"/>
<proteinExistence type="predicted"/>
<evidence type="ECO:0000256" key="1">
    <source>
        <dbReference type="SAM" id="MobiDB-lite"/>
    </source>
</evidence>
<comment type="caution">
    <text evidence="2">The sequence shown here is derived from an EMBL/GenBank/DDBJ whole genome shotgun (WGS) entry which is preliminary data.</text>
</comment>
<sequence length="127" mass="14004">MAAGAAKQVFPPFPAGHPVEAPPGAFVRRDLFNDPAADQQLEIPVEAGPVDCNVLHLHQRQDVPRGEVAFVSRDDVQNRPPDGGEPHVHPVQVSVEQRVFVFHDAIIPRPSTPAKRRRSTAPRCRRC</sequence>
<organism evidence="2">
    <name type="scientific">bioreactor metagenome</name>
    <dbReference type="NCBI Taxonomy" id="1076179"/>
    <lineage>
        <taxon>unclassified sequences</taxon>
        <taxon>metagenomes</taxon>
        <taxon>ecological metagenomes</taxon>
    </lineage>
</organism>
<reference evidence="2" key="1">
    <citation type="submission" date="2019-08" db="EMBL/GenBank/DDBJ databases">
        <authorList>
            <person name="Kucharzyk K."/>
            <person name="Murdoch R.W."/>
            <person name="Higgins S."/>
            <person name="Loffler F."/>
        </authorList>
    </citation>
    <scope>NUCLEOTIDE SEQUENCE</scope>
</reference>
<protein>
    <submittedName>
        <fullName evidence="2">Uncharacterized protein</fullName>
    </submittedName>
</protein>
<dbReference type="EMBL" id="VSSQ01104208">
    <property type="protein sequence ID" value="MPN44799.1"/>
    <property type="molecule type" value="Genomic_DNA"/>
</dbReference>
<feature type="region of interest" description="Disordered" evidence="1">
    <location>
        <begin position="1"/>
        <end position="22"/>
    </location>
</feature>